<dbReference type="Proteomes" id="UP000708208">
    <property type="component" value="Unassembled WGS sequence"/>
</dbReference>
<evidence type="ECO:0000259" key="1">
    <source>
        <dbReference type="SMART" id="SM00632"/>
    </source>
</evidence>
<dbReference type="EMBL" id="CAJVCH010010565">
    <property type="protein sequence ID" value="CAG7667538.1"/>
    <property type="molecule type" value="Genomic_DNA"/>
</dbReference>
<evidence type="ECO:0000313" key="3">
    <source>
        <dbReference type="Proteomes" id="UP000708208"/>
    </source>
</evidence>
<dbReference type="GO" id="GO:0005975">
    <property type="term" value="P:carbohydrate metabolic process"/>
    <property type="evidence" value="ECO:0007669"/>
    <property type="project" value="InterPro"/>
</dbReference>
<organism evidence="2 3">
    <name type="scientific">Allacma fusca</name>
    <dbReference type="NCBI Taxonomy" id="39272"/>
    <lineage>
        <taxon>Eukaryota</taxon>
        <taxon>Metazoa</taxon>
        <taxon>Ecdysozoa</taxon>
        <taxon>Arthropoda</taxon>
        <taxon>Hexapoda</taxon>
        <taxon>Collembola</taxon>
        <taxon>Symphypleona</taxon>
        <taxon>Sminthuridae</taxon>
        <taxon>Allacma</taxon>
    </lineage>
</organism>
<keyword evidence="3" id="KW-1185">Reference proteome</keyword>
<accession>A0A8J2J2U0</accession>
<feature type="non-terminal residue" evidence="2">
    <location>
        <position position="1"/>
    </location>
</feature>
<evidence type="ECO:0000313" key="2">
    <source>
        <dbReference type="EMBL" id="CAG7667538.1"/>
    </source>
</evidence>
<comment type="caution">
    <text evidence="2">The sequence shown here is derived from an EMBL/GenBank/DDBJ whole genome shotgun (WGS) entry which is preliminary data.</text>
</comment>
<dbReference type="SMART" id="SM00632">
    <property type="entry name" value="Aamy_C"/>
    <property type="match status" value="1"/>
</dbReference>
<gene>
    <name evidence="2" type="ORF">AFUS01_LOCUS1852</name>
</gene>
<feature type="non-terminal residue" evidence="2">
    <location>
        <position position="61"/>
    </location>
</feature>
<proteinExistence type="predicted"/>
<feature type="domain" description="Alpha-amylase C-terminal" evidence="1">
    <location>
        <begin position="1"/>
        <end position="61"/>
    </location>
</feature>
<name>A0A8J2J2U0_9HEXA</name>
<dbReference type="AlphaFoldDB" id="A0A8J2J2U0"/>
<dbReference type="Pfam" id="PF02806">
    <property type="entry name" value="Alpha-amylase_C"/>
    <property type="match status" value="1"/>
</dbReference>
<dbReference type="InterPro" id="IPR031319">
    <property type="entry name" value="A-amylase_C"/>
</dbReference>
<dbReference type="InterPro" id="IPR006048">
    <property type="entry name" value="A-amylase/branching_C"/>
</dbReference>
<dbReference type="GO" id="GO:0043169">
    <property type="term" value="F:cation binding"/>
    <property type="evidence" value="ECO:0007669"/>
    <property type="project" value="InterPro"/>
</dbReference>
<protein>
    <recommendedName>
        <fullName evidence="1">Alpha-amylase C-terminal domain-containing protein</fullName>
    </recommendedName>
</protein>
<sequence>NRGFIAINNDNFVLDRTFNTGLPGGIYCDVISGSLSDGTCSGKFITVGNDGSAQIYISNTD</sequence>
<reference evidence="2" key="1">
    <citation type="submission" date="2021-06" db="EMBL/GenBank/DDBJ databases">
        <authorList>
            <person name="Hodson N. C."/>
            <person name="Mongue J. A."/>
            <person name="Jaron S. K."/>
        </authorList>
    </citation>
    <scope>NUCLEOTIDE SEQUENCE</scope>
</reference>
<dbReference type="OrthoDB" id="550577at2759"/>
<dbReference type="GO" id="GO:0003824">
    <property type="term" value="F:catalytic activity"/>
    <property type="evidence" value="ECO:0007669"/>
    <property type="project" value="InterPro"/>
</dbReference>